<protein>
    <recommendedName>
        <fullName evidence="3">Type II toxin-antitoxin system RelE/ParE family toxin</fullName>
    </recommendedName>
</protein>
<comment type="caution">
    <text evidence="1">The sequence shown here is derived from an EMBL/GenBank/DDBJ whole genome shotgun (WGS) entry which is preliminary data.</text>
</comment>
<name>A0A3L6ZXJ0_9HYPH</name>
<dbReference type="EMBL" id="RCTF01000028">
    <property type="protein sequence ID" value="RLP72201.1"/>
    <property type="molecule type" value="Genomic_DNA"/>
</dbReference>
<proteinExistence type="predicted"/>
<dbReference type="OrthoDB" id="595470at2"/>
<evidence type="ECO:0000313" key="1">
    <source>
        <dbReference type="EMBL" id="RLP72201.1"/>
    </source>
</evidence>
<keyword evidence="2" id="KW-1185">Reference proteome</keyword>
<evidence type="ECO:0008006" key="3">
    <source>
        <dbReference type="Google" id="ProtNLM"/>
    </source>
</evidence>
<reference evidence="1 2" key="1">
    <citation type="submission" date="2018-10" db="EMBL/GenBank/DDBJ databases">
        <title>Xanthobacter tagetidis genome sequencing and assembly.</title>
        <authorList>
            <person name="Maclea K.S."/>
            <person name="Goen A.E."/>
            <person name="Fatima S.A."/>
        </authorList>
    </citation>
    <scope>NUCLEOTIDE SEQUENCE [LARGE SCALE GENOMIC DNA]</scope>
    <source>
        <strain evidence="1 2">ATCC 700314</strain>
    </source>
</reference>
<dbReference type="Proteomes" id="UP000269692">
    <property type="component" value="Unassembled WGS sequence"/>
</dbReference>
<sequence length="32" mass="3892">MTRRPYIIVYRIEDEGNLMTVIAVYHTARRRP</sequence>
<gene>
    <name evidence="1" type="ORF">D9R14_21960</name>
</gene>
<organism evidence="1 2">
    <name type="scientific">Xanthobacter tagetidis</name>
    <dbReference type="NCBI Taxonomy" id="60216"/>
    <lineage>
        <taxon>Bacteria</taxon>
        <taxon>Pseudomonadati</taxon>
        <taxon>Pseudomonadota</taxon>
        <taxon>Alphaproteobacteria</taxon>
        <taxon>Hyphomicrobiales</taxon>
        <taxon>Xanthobacteraceae</taxon>
        <taxon>Xanthobacter</taxon>
    </lineage>
</organism>
<dbReference type="AlphaFoldDB" id="A0A3L6ZXJ0"/>
<dbReference type="InterPro" id="IPR007712">
    <property type="entry name" value="RelE/ParE_toxin"/>
</dbReference>
<dbReference type="Pfam" id="PF05016">
    <property type="entry name" value="ParE_toxin"/>
    <property type="match status" value="1"/>
</dbReference>
<evidence type="ECO:0000313" key="2">
    <source>
        <dbReference type="Proteomes" id="UP000269692"/>
    </source>
</evidence>
<accession>A0A3L6ZXJ0</accession>